<accession>A0A397ESZ4</accession>
<reference evidence="6 7" key="1">
    <citation type="submission" date="2018-08" db="EMBL/GenBank/DDBJ databases">
        <title>Aphanomyces genome sequencing and annotation.</title>
        <authorList>
            <person name="Minardi D."/>
            <person name="Oidtmann B."/>
            <person name="Van Der Giezen M."/>
            <person name="Studholme D.J."/>
        </authorList>
    </citation>
    <scope>NUCLEOTIDE SEQUENCE [LARGE SCALE GENOMIC DNA]</scope>
    <source>
        <strain evidence="4 6">197901</strain>
        <strain evidence="3 8">D2</strain>
        <strain evidence="5 10">FDL457</strain>
        <strain evidence="2 9">Si</strain>
        <strain evidence="1 7">Yx</strain>
    </source>
</reference>
<dbReference type="Proteomes" id="UP000283543">
    <property type="component" value="Unassembled WGS sequence"/>
</dbReference>
<dbReference type="Proteomes" id="UP000266196">
    <property type="component" value="Unassembled WGS sequence"/>
</dbReference>
<dbReference type="Proteomes" id="UP000286510">
    <property type="component" value="Unassembled WGS sequence"/>
</dbReference>
<dbReference type="Proteomes" id="UP000266643">
    <property type="component" value="Unassembled WGS sequence"/>
</dbReference>
<dbReference type="VEuPathDB" id="FungiDB:H257_09468"/>
<evidence type="ECO:0000313" key="3">
    <source>
        <dbReference type="EMBL" id="RHY62146.1"/>
    </source>
</evidence>
<dbReference type="AlphaFoldDB" id="A0A397ESZ4"/>
<dbReference type="Proteomes" id="UP000266239">
    <property type="component" value="Unassembled WGS sequence"/>
</dbReference>
<proteinExistence type="predicted"/>
<evidence type="ECO:0000313" key="6">
    <source>
        <dbReference type="Proteomes" id="UP000266196"/>
    </source>
</evidence>
<evidence type="ECO:0000313" key="4">
    <source>
        <dbReference type="EMBL" id="RHZ04240.1"/>
    </source>
</evidence>
<evidence type="ECO:0000313" key="10">
    <source>
        <dbReference type="Proteomes" id="UP000286510"/>
    </source>
</evidence>
<evidence type="ECO:0000313" key="2">
    <source>
        <dbReference type="EMBL" id="RHY49799.1"/>
    </source>
</evidence>
<evidence type="ECO:0000313" key="7">
    <source>
        <dbReference type="Proteomes" id="UP000266239"/>
    </source>
</evidence>
<gene>
    <name evidence="1" type="ORF">DYB25_012250</name>
    <name evidence="5" type="ORF">DYB26_007661</name>
    <name evidence="3" type="ORF">DYB30_009926</name>
    <name evidence="4" type="ORF">DYB31_013092</name>
    <name evidence="2" type="ORF">DYB34_009267</name>
</gene>
<name>A0A397ESZ4_APHAT</name>
<dbReference type="EMBL" id="QUTB01006475">
    <property type="protein sequence ID" value="RHY49799.1"/>
    <property type="molecule type" value="Genomic_DNA"/>
</dbReference>
<dbReference type="EMBL" id="QUTA01010544">
    <property type="protein sequence ID" value="RHX99509.1"/>
    <property type="molecule type" value="Genomic_DNA"/>
</dbReference>
<sequence length="343" mass="36940">MSGVGKGTCTPTHYNAEICAQSKLQVLNVYANESPAVSNGYVGQDVCPTFGREFTFNSDLVKCYSVQNANLTMMADKGACPDRVMGCRNGCSKSNACTLAEAQGTTAIVLVLNSIFNVSCDTGKTCLIVAMMYSFFDPGYLEAAIANNNIPAYFCFSGYDGMEAVTDVMNKNGTVTFYHCEPDLFHLKHSSASPLLAPCPTLSRPPPAALESAGTFPNLLHQDPLLVDFLTKFQLDQVDINSLLNALVTIGTGPSPTPWLDPLPLCSFQAHMEHTVGGCDNSSPYSNVSFVWATPDPANASLPCQLRWRDGESAATNAHESVLRLARRQRPPVVALARYESAL</sequence>
<dbReference type="EMBL" id="QUTD01005401">
    <property type="protein sequence ID" value="RHY62146.1"/>
    <property type="molecule type" value="Genomic_DNA"/>
</dbReference>
<protein>
    <submittedName>
        <fullName evidence="4">Uncharacterized protein</fullName>
    </submittedName>
</protein>
<dbReference type="EMBL" id="QUTE01013599">
    <property type="protein sequence ID" value="RHZ04240.1"/>
    <property type="molecule type" value="Genomic_DNA"/>
</dbReference>
<comment type="caution">
    <text evidence="4">The sequence shown here is derived from an EMBL/GenBank/DDBJ whole genome shotgun (WGS) entry which is preliminary data.</text>
</comment>
<evidence type="ECO:0000313" key="5">
    <source>
        <dbReference type="EMBL" id="RHZ08577.1"/>
    </source>
</evidence>
<evidence type="ECO:0000313" key="9">
    <source>
        <dbReference type="Proteomes" id="UP000283543"/>
    </source>
</evidence>
<evidence type="ECO:0000313" key="8">
    <source>
        <dbReference type="Proteomes" id="UP000266643"/>
    </source>
</evidence>
<dbReference type="EMBL" id="QUTF01015778">
    <property type="protein sequence ID" value="RHZ08577.1"/>
    <property type="molecule type" value="Genomic_DNA"/>
</dbReference>
<organism evidence="4 6">
    <name type="scientific">Aphanomyces astaci</name>
    <name type="common">Crayfish plague agent</name>
    <dbReference type="NCBI Taxonomy" id="112090"/>
    <lineage>
        <taxon>Eukaryota</taxon>
        <taxon>Sar</taxon>
        <taxon>Stramenopiles</taxon>
        <taxon>Oomycota</taxon>
        <taxon>Saprolegniomycetes</taxon>
        <taxon>Saprolegniales</taxon>
        <taxon>Verrucalvaceae</taxon>
        <taxon>Aphanomyces</taxon>
    </lineage>
</organism>
<evidence type="ECO:0000313" key="1">
    <source>
        <dbReference type="EMBL" id="RHX99509.1"/>
    </source>
</evidence>